<evidence type="ECO:0000313" key="3">
    <source>
        <dbReference type="EMBL" id="PPT92404.1"/>
    </source>
</evidence>
<protein>
    <submittedName>
        <fullName evidence="3">Peptidase C1</fullName>
    </submittedName>
</protein>
<dbReference type="Gene3D" id="3.90.70.10">
    <property type="entry name" value="Cysteine proteinases"/>
    <property type="match status" value="1"/>
</dbReference>
<dbReference type="SUPFAM" id="SSF54001">
    <property type="entry name" value="Cysteine proteinases"/>
    <property type="match status" value="1"/>
</dbReference>
<sequence>MTKKLLILSGLIGIAGLSAMSQALAESMEHGTGALPPKTRQAVVMPQATTQSSSQSTPPASFDLSQWAVAPGNQGNVNSCVGWTIGHDMAGWYANWRKKSVVLFAPMYVYSQINPGRDQGVDAGAYAVDALNLAIDQGIDTAQDYSQGDFDYMDLPTKAERSNAARYKWQLFKEYEVLFANENGGGGPDLTAALKLAISQYRPVAIGMVLRPGFRNLSRSNTIDRDTTGALSGGHEVLAVGYNSDGLIVENHWGPKWGSNGYGVVAWNVVEHDVLEAVIAD</sequence>
<dbReference type="RefSeq" id="WP_128419255.1">
    <property type="nucleotide sequence ID" value="NZ_CP049017.1"/>
</dbReference>
<proteinExistence type="predicted"/>
<dbReference type="InterPro" id="IPR038765">
    <property type="entry name" value="Papain-like_cys_pep_sf"/>
</dbReference>
<dbReference type="GO" id="GO:0006508">
    <property type="term" value="P:proteolysis"/>
    <property type="evidence" value="ECO:0007669"/>
    <property type="project" value="InterPro"/>
</dbReference>
<dbReference type="GO" id="GO:0008234">
    <property type="term" value="F:cysteine-type peptidase activity"/>
    <property type="evidence" value="ECO:0007669"/>
    <property type="project" value="InterPro"/>
</dbReference>
<keyword evidence="4" id="KW-1185">Reference proteome</keyword>
<dbReference type="OrthoDB" id="1491023at2"/>
<evidence type="ECO:0000256" key="1">
    <source>
        <dbReference type="SAM" id="SignalP"/>
    </source>
</evidence>
<dbReference type="PROSITE" id="PS00639">
    <property type="entry name" value="THIOL_PROTEASE_HIS"/>
    <property type="match status" value="1"/>
</dbReference>
<reference evidence="3 4" key="1">
    <citation type="submission" date="2016-08" db="EMBL/GenBank/DDBJ databases">
        <title>Evolution of the type three secretion system and type three effector repertoires in Xanthomonas.</title>
        <authorList>
            <person name="Merda D."/>
            <person name="Briand M."/>
            <person name="Bosis E."/>
            <person name="Rousseau C."/>
            <person name="Portier P."/>
            <person name="Jacques M.-A."/>
            <person name="Fischer-Le Saux M."/>
        </authorList>
    </citation>
    <scope>NUCLEOTIDE SEQUENCE [LARGE SCALE GENOMIC DNA]</scope>
    <source>
        <strain evidence="3 4">CFBP 4691</strain>
    </source>
</reference>
<dbReference type="CDD" id="cd02619">
    <property type="entry name" value="Peptidase_C1"/>
    <property type="match status" value="1"/>
</dbReference>
<dbReference type="SMART" id="SM00645">
    <property type="entry name" value="Pept_C1"/>
    <property type="match status" value="1"/>
</dbReference>
<comment type="caution">
    <text evidence="3">The sequence shown here is derived from an EMBL/GenBank/DDBJ whole genome shotgun (WGS) entry which is preliminary data.</text>
</comment>
<dbReference type="Proteomes" id="UP000239898">
    <property type="component" value="Unassembled WGS sequence"/>
</dbReference>
<dbReference type="Pfam" id="PF00112">
    <property type="entry name" value="Peptidase_C1"/>
    <property type="match status" value="1"/>
</dbReference>
<dbReference type="EMBL" id="MIGX01000010">
    <property type="protein sequence ID" value="PPT92404.1"/>
    <property type="molecule type" value="Genomic_DNA"/>
</dbReference>
<evidence type="ECO:0000313" key="4">
    <source>
        <dbReference type="Proteomes" id="UP000239898"/>
    </source>
</evidence>
<organism evidence="3 4">
    <name type="scientific">Xanthomonas theicola</name>
    <dbReference type="NCBI Taxonomy" id="56464"/>
    <lineage>
        <taxon>Bacteria</taxon>
        <taxon>Pseudomonadati</taxon>
        <taxon>Pseudomonadota</taxon>
        <taxon>Gammaproteobacteria</taxon>
        <taxon>Lysobacterales</taxon>
        <taxon>Lysobacteraceae</taxon>
        <taxon>Xanthomonas</taxon>
    </lineage>
</organism>
<accession>A0A2S6ZJF6</accession>
<name>A0A2S6ZJF6_9XANT</name>
<dbReference type="InterPro" id="IPR000668">
    <property type="entry name" value="Peptidase_C1A_C"/>
</dbReference>
<feature type="signal peptide" evidence="1">
    <location>
        <begin position="1"/>
        <end position="25"/>
    </location>
</feature>
<evidence type="ECO:0000259" key="2">
    <source>
        <dbReference type="SMART" id="SM00645"/>
    </source>
</evidence>
<feature type="domain" description="Peptidase C1A papain C-terminal" evidence="2">
    <location>
        <begin position="58"/>
        <end position="278"/>
    </location>
</feature>
<dbReference type="AlphaFoldDB" id="A0A2S6ZJF6"/>
<gene>
    <name evidence="3" type="ORF">XthCFBP4691_04100</name>
</gene>
<dbReference type="InterPro" id="IPR025660">
    <property type="entry name" value="Pept_his_AS"/>
</dbReference>
<keyword evidence="1" id="KW-0732">Signal</keyword>
<feature type="chain" id="PRO_5015416739" evidence="1">
    <location>
        <begin position="26"/>
        <end position="281"/>
    </location>
</feature>